<keyword evidence="2" id="KW-0378">Hydrolase</keyword>
<dbReference type="PANTHER" id="PTHR43433">
    <property type="entry name" value="HYDROLASE, ALPHA/BETA FOLD FAMILY PROTEIN"/>
    <property type="match status" value="1"/>
</dbReference>
<feature type="domain" description="AB hydrolase-1" evidence="1">
    <location>
        <begin position="41"/>
        <end position="224"/>
    </location>
</feature>
<dbReference type="RefSeq" id="WP_136963987.1">
    <property type="nucleotide sequence ID" value="NZ_CP039690.1"/>
</dbReference>
<evidence type="ECO:0000313" key="3">
    <source>
        <dbReference type="Proteomes" id="UP000298781"/>
    </source>
</evidence>
<protein>
    <submittedName>
        <fullName evidence="2">Alpha/beta fold hydrolase</fullName>
    </submittedName>
</protein>
<evidence type="ECO:0000259" key="1">
    <source>
        <dbReference type="Pfam" id="PF12697"/>
    </source>
</evidence>
<dbReference type="PANTHER" id="PTHR43433:SF4">
    <property type="entry name" value="NON-HEME CHLOROPEROXIDASE-RELATED"/>
    <property type="match status" value="1"/>
</dbReference>
<keyword evidence="3" id="KW-1185">Reference proteome</keyword>
<dbReference type="KEGG" id="pstg:E8M01_32665"/>
<organism evidence="2 3">
    <name type="scientific">Phreatobacter stygius</name>
    <dbReference type="NCBI Taxonomy" id="1940610"/>
    <lineage>
        <taxon>Bacteria</taxon>
        <taxon>Pseudomonadati</taxon>
        <taxon>Pseudomonadota</taxon>
        <taxon>Alphaproteobacteria</taxon>
        <taxon>Hyphomicrobiales</taxon>
        <taxon>Phreatobacteraceae</taxon>
        <taxon>Phreatobacter</taxon>
    </lineage>
</organism>
<dbReference type="InterPro" id="IPR050471">
    <property type="entry name" value="AB_hydrolase"/>
</dbReference>
<dbReference type="OrthoDB" id="5491135at2"/>
<reference evidence="2 3" key="1">
    <citation type="submission" date="2019-04" db="EMBL/GenBank/DDBJ databases">
        <title>Phreatobacter aquaticus sp. nov.</title>
        <authorList>
            <person name="Choi A."/>
        </authorList>
    </citation>
    <scope>NUCLEOTIDE SEQUENCE [LARGE SCALE GENOMIC DNA]</scope>
    <source>
        <strain evidence="2 3">KCTC 52518</strain>
    </source>
</reference>
<dbReference type="InterPro" id="IPR029058">
    <property type="entry name" value="AB_hydrolase_fold"/>
</dbReference>
<dbReference type="Gene3D" id="3.40.50.1820">
    <property type="entry name" value="alpha/beta hydrolase"/>
    <property type="match status" value="1"/>
</dbReference>
<dbReference type="InterPro" id="IPR000073">
    <property type="entry name" value="AB_hydrolase_1"/>
</dbReference>
<accession>A0A4D7BFA4</accession>
<dbReference type="PRINTS" id="PR00111">
    <property type="entry name" value="ABHYDROLASE"/>
</dbReference>
<dbReference type="EMBL" id="CP039690">
    <property type="protein sequence ID" value="QCI68568.1"/>
    <property type="molecule type" value="Genomic_DNA"/>
</dbReference>
<sequence length="232" mass="25063">MATEPLVLVPGLNCTAALFAAQSQALGRTVQTIIADHTRDATIAGIADRLLADAPPQFALGGLSLGGYVALEVVRRAPERVTRLALLDTRASPDTDQDAEIRGITIKFAERGHFDEVHRLLWGRLVHDNRRHDSALEAVVHAMHAETGPEVFVRQQKAARARPDYQPGLQAIRCPTLVLVGDGDAVTPPFMSEDMAAAIPRAHLVVVPECGHLSSLERPDAVTAALGEWLTW</sequence>
<gene>
    <name evidence="2" type="ORF">E8M01_32665</name>
</gene>
<evidence type="ECO:0000313" key="2">
    <source>
        <dbReference type="EMBL" id="QCI68568.1"/>
    </source>
</evidence>
<dbReference type="Proteomes" id="UP000298781">
    <property type="component" value="Chromosome"/>
</dbReference>
<dbReference type="GO" id="GO:0016787">
    <property type="term" value="F:hydrolase activity"/>
    <property type="evidence" value="ECO:0007669"/>
    <property type="project" value="UniProtKB-KW"/>
</dbReference>
<name>A0A4D7BFA4_9HYPH</name>
<dbReference type="SUPFAM" id="SSF53474">
    <property type="entry name" value="alpha/beta-Hydrolases"/>
    <property type="match status" value="1"/>
</dbReference>
<dbReference type="AlphaFoldDB" id="A0A4D7BFA4"/>
<dbReference type="Pfam" id="PF12697">
    <property type="entry name" value="Abhydrolase_6"/>
    <property type="match status" value="1"/>
</dbReference>
<proteinExistence type="predicted"/>